<dbReference type="AlphaFoldDB" id="A0A167M1E7"/>
<dbReference type="STRING" id="1081102.A0A167M1E7"/>
<dbReference type="EMBL" id="AZHD01000027">
    <property type="protein sequence ID" value="OAA53797.1"/>
    <property type="molecule type" value="Genomic_DNA"/>
</dbReference>
<organism evidence="3 4">
    <name type="scientific">Niveomyces insectorum RCEF 264</name>
    <dbReference type="NCBI Taxonomy" id="1081102"/>
    <lineage>
        <taxon>Eukaryota</taxon>
        <taxon>Fungi</taxon>
        <taxon>Dikarya</taxon>
        <taxon>Ascomycota</taxon>
        <taxon>Pezizomycotina</taxon>
        <taxon>Sordariomycetes</taxon>
        <taxon>Hypocreomycetidae</taxon>
        <taxon>Hypocreales</taxon>
        <taxon>Cordycipitaceae</taxon>
        <taxon>Niveomyces</taxon>
    </lineage>
</organism>
<keyword evidence="2" id="KW-0812">Transmembrane</keyword>
<keyword evidence="2" id="KW-1133">Transmembrane helix</keyword>
<feature type="compositionally biased region" description="Low complexity" evidence="1">
    <location>
        <begin position="106"/>
        <end position="124"/>
    </location>
</feature>
<feature type="region of interest" description="Disordered" evidence="1">
    <location>
        <begin position="104"/>
        <end position="124"/>
    </location>
</feature>
<reference evidence="3 4" key="1">
    <citation type="journal article" date="2016" name="Genome Biol. Evol.">
        <title>Divergent and convergent evolution of fungal pathogenicity.</title>
        <authorList>
            <person name="Shang Y."/>
            <person name="Xiao G."/>
            <person name="Zheng P."/>
            <person name="Cen K."/>
            <person name="Zhan S."/>
            <person name="Wang C."/>
        </authorList>
    </citation>
    <scope>NUCLEOTIDE SEQUENCE [LARGE SCALE GENOMIC DNA]</scope>
    <source>
        <strain evidence="3 4">RCEF 264</strain>
    </source>
</reference>
<dbReference type="OrthoDB" id="2101715at2759"/>
<name>A0A167M1E7_9HYPO</name>
<feature type="transmembrane region" description="Helical" evidence="2">
    <location>
        <begin position="275"/>
        <end position="292"/>
    </location>
</feature>
<feature type="region of interest" description="Disordered" evidence="1">
    <location>
        <begin position="318"/>
        <end position="340"/>
    </location>
</feature>
<evidence type="ECO:0000313" key="3">
    <source>
        <dbReference type="EMBL" id="OAA53797.1"/>
    </source>
</evidence>
<evidence type="ECO:0000256" key="2">
    <source>
        <dbReference type="SAM" id="Phobius"/>
    </source>
</evidence>
<comment type="caution">
    <text evidence="3">The sequence shown here is derived from an EMBL/GenBank/DDBJ whole genome shotgun (WGS) entry which is preliminary data.</text>
</comment>
<feature type="transmembrane region" description="Helical" evidence="2">
    <location>
        <begin position="247"/>
        <end position="269"/>
    </location>
</feature>
<gene>
    <name evidence="3" type="ORF">SPI_09242</name>
</gene>
<proteinExistence type="predicted"/>
<sequence>MAPWIPRMHVFEIADQPWFPPWCRRQIQAALTRAWITRVPLLQRASPAELVAEVLQREVLGTTTAAAANGLADKERTKTPAAPWIMIDFCAGGGGPTPSIERLVNAGAGTSSSSSSSTAPTTPTQFVLTDLHPHVDEWAVAAAASPHVRYAPDPVDASAADPAAILRAAGLLLPSPPSASSSSPTTNGNSKLPSSAVASTAAVPPRVFRLFNLAFHHFDDPLARAILKNTVETSDGFGIFELQDRSLGAFVTTLVFGLGILLLAPYYAWQWGSPLTLVFTYAVPVLPFVLVFDGWMSMLRTRTPDEVAALLRTCGAAAPAPSTETTGSTGSTSATSATDAWELRSGETRHLWPCGYLKWIVCVKKDQAPS</sequence>
<evidence type="ECO:0000256" key="1">
    <source>
        <dbReference type="SAM" id="MobiDB-lite"/>
    </source>
</evidence>
<keyword evidence="4" id="KW-1185">Reference proteome</keyword>
<evidence type="ECO:0000313" key="4">
    <source>
        <dbReference type="Proteomes" id="UP000076874"/>
    </source>
</evidence>
<protein>
    <submittedName>
        <fullName evidence="3">Uncharacterized protein</fullName>
    </submittedName>
</protein>
<dbReference type="Proteomes" id="UP000076874">
    <property type="component" value="Unassembled WGS sequence"/>
</dbReference>
<keyword evidence="2" id="KW-0472">Membrane</keyword>
<accession>A0A167M1E7</accession>